<dbReference type="InterPro" id="IPR014710">
    <property type="entry name" value="RmlC-like_jellyroll"/>
</dbReference>
<dbReference type="Gene3D" id="2.60.120.10">
    <property type="entry name" value="Jelly Rolls"/>
    <property type="match status" value="1"/>
</dbReference>
<dbReference type="InterPro" id="IPR000595">
    <property type="entry name" value="cNMP-bd_dom"/>
</dbReference>
<sequence length="165" mass="18478">MKTVLVKDSQYNLSPSHLKEGSIFGALSDASIYYLLENGILYDAATGDEVFAYGNKGGSFYAVLHGNLDFYKHHENKETHTRTVSFGEAIGFVSMIALHERVGSLYSLENSLLLEISSELFSDFHDDFPFDFGILLMNLSRDMARTIRVLSNVLVENNISVKKIL</sequence>
<keyword evidence="3" id="KW-1185">Reference proteome</keyword>
<dbReference type="Proteomes" id="UP000604161">
    <property type="component" value="Unassembled WGS sequence"/>
</dbReference>
<dbReference type="PROSITE" id="PS50042">
    <property type="entry name" value="CNMP_BINDING_3"/>
    <property type="match status" value="1"/>
</dbReference>
<proteinExistence type="predicted"/>
<organism evidence="2 3">
    <name type="scientific">Marinomonas colpomeniae</name>
    <dbReference type="NCBI Taxonomy" id="2774408"/>
    <lineage>
        <taxon>Bacteria</taxon>
        <taxon>Pseudomonadati</taxon>
        <taxon>Pseudomonadota</taxon>
        <taxon>Gammaproteobacteria</taxon>
        <taxon>Oceanospirillales</taxon>
        <taxon>Oceanospirillaceae</taxon>
        <taxon>Marinomonas</taxon>
    </lineage>
</organism>
<dbReference type="RefSeq" id="WP_191595475.1">
    <property type="nucleotide sequence ID" value="NZ_JACYFC010000004.1"/>
</dbReference>
<name>A0ABR8P3U7_9GAMM</name>
<gene>
    <name evidence="2" type="ORF">IF202_13730</name>
</gene>
<dbReference type="Pfam" id="PF00027">
    <property type="entry name" value="cNMP_binding"/>
    <property type="match status" value="1"/>
</dbReference>
<evidence type="ECO:0000313" key="2">
    <source>
        <dbReference type="EMBL" id="MBD5772098.1"/>
    </source>
</evidence>
<dbReference type="InterPro" id="IPR018490">
    <property type="entry name" value="cNMP-bd_dom_sf"/>
</dbReference>
<feature type="domain" description="Cyclic nucleotide-binding" evidence="1">
    <location>
        <begin position="23"/>
        <end position="121"/>
    </location>
</feature>
<comment type="caution">
    <text evidence="2">The sequence shown here is derived from an EMBL/GenBank/DDBJ whole genome shotgun (WGS) entry which is preliminary data.</text>
</comment>
<dbReference type="CDD" id="cd00038">
    <property type="entry name" value="CAP_ED"/>
    <property type="match status" value="1"/>
</dbReference>
<dbReference type="SUPFAM" id="SSF51206">
    <property type="entry name" value="cAMP-binding domain-like"/>
    <property type="match status" value="1"/>
</dbReference>
<evidence type="ECO:0000259" key="1">
    <source>
        <dbReference type="PROSITE" id="PS50042"/>
    </source>
</evidence>
<dbReference type="EMBL" id="JACYFC010000004">
    <property type="protein sequence ID" value="MBD5772098.1"/>
    <property type="molecule type" value="Genomic_DNA"/>
</dbReference>
<evidence type="ECO:0000313" key="3">
    <source>
        <dbReference type="Proteomes" id="UP000604161"/>
    </source>
</evidence>
<reference evidence="2 3" key="1">
    <citation type="submission" date="2020-09" db="EMBL/GenBank/DDBJ databases">
        <title>Marinomonas sp. nov., isolated from the cysticercosis algae of Qingdao, China.</title>
        <authorList>
            <person name="Sun X."/>
        </authorList>
    </citation>
    <scope>NUCLEOTIDE SEQUENCE [LARGE SCALE GENOMIC DNA]</scope>
    <source>
        <strain evidence="2 3">SM2066</strain>
    </source>
</reference>
<protein>
    <submittedName>
        <fullName evidence="2">Cyclic nucleotide-binding domain-containing protein</fullName>
    </submittedName>
</protein>
<accession>A0ABR8P3U7</accession>